<dbReference type="AlphaFoldDB" id="A0A834VNN4"/>
<organism evidence="2 3">
    <name type="scientific">Pyrenophora tritici-repentis</name>
    <dbReference type="NCBI Taxonomy" id="45151"/>
    <lineage>
        <taxon>Eukaryota</taxon>
        <taxon>Fungi</taxon>
        <taxon>Dikarya</taxon>
        <taxon>Ascomycota</taxon>
        <taxon>Pezizomycotina</taxon>
        <taxon>Dothideomycetes</taxon>
        <taxon>Pleosporomycetidae</taxon>
        <taxon>Pleosporales</taxon>
        <taxon>Pleosporineae</taxon>
        <taxon>Pleosporaceae</taxon>
        <taxon>Pyrenophora</taxon>
    </lineage>
</organism>
<dbReference type="PROSITE" id="PS51257">
    <property type="entry name" value="PROKAR_LIPOPROTEIN"/>
    <property type="match status" value="1"/>
</dbReference>
<dbReference type="GeneID" id="6350306"/>
<sequence length="171" mass="18224">MKYGVLTLLLTLTDKVLVHIAPTTASCAGAEFLEECTDATQAARAINAAFETYGISSLRERVSLVADILFESGNFKYNKNHYPGRPGHGTGMMAMPSFVKPYAESVAGAVAVAKAEAAGGDTGLDALLELANGNDEKSFRIAAWFLSTQCADSIQPGLVTRKIDGLHNRNR</sequence>
<dbReference type="Proteomes" id="UP000245464">
    <property type="component" value="Chromosome 5"/>
</dbReference>
<feature type="signal peptide" evidence="1">
    <location>
        <begin position="1"/>
        <end position="20"/>
    </location>
</feature>
<dbReference type="KEGG" id="ptrr:6350306"/>
<dbReference type="EMBL" id="NQIK02000005">
    <property type="protein sequence ID" value="KAF7571191.1"/>
    <property type="molecule type" value="Genomic_DNA"/>
</dbReference>
<evidence type="ECO:0000313" key="2">
    <source>
        <dbReference type="EMBL" id="KAF7571191.1"/>
    </source>
</evidence>
<feature type="chain" id="PRO_5032647899" evidence="1">
    <location>
        <begin position="21"/>
        <end position="171"/>
    </location>
</feature>
<dbReference type="RefSeq" id="XP_065962396.1">
    <property type="nucleotide sequence ID" value="XM_066107947.1"/>
</dbReference>
<proteinExistence type="predicted"/>
<evidence type="ECO:0000256" key="1">
    <source>
        <dbReference type="SAM" id="SignalP"/>
    </source>
</evidence>
<evidence type="ECO:0000313" key="3">
    <source>
        <dbReference type="Proteomes" id="UP000245464"/>
    </source>
</evidence>
<protein>
    <submittedName>
        <fullName evidence="2">Uncharacterized protein</fullName>
    </submittedName>
</protein>
<gene>
    <name evidence="2" type="ORF">PtrM4_111930</name>
</gene>
<accession>A0A834VNN4</accession>
<comment type="caution">
    <text evidence="2">The sequence shown here is derived from an EMBL/GenBank/DDBJ whole genome shotgun (WGS) entry which is preliminary data.</text>
</comment>
<keyword evidence="1" id="KW-0732">Signal</keyword>
<name>A0A834VNN4_9PLEO</name>
<reference evidence="2" key="1">
    <citation type="journal article" date="2018" name="BMC Genomics">
        <title>Comparative genomics of the wheat fungal pathogen Pyrenophora tritici-repentis reveals chromosomal variations and genome plasticity.</title>
        <authorList>
            <person name="Moolhuijzen P."/>
            <person name="See P.T."/>
            <person name="Hane J.K."/>
            <person name="Shi G."/>
            <person name="Liu Z."/>
            <person name="Oliver R.P."/>
            <person name="Moffat C.S."/>
        </authorList>
    </citation>
    <scope>NUCLEOTIDE SEQUENCE [LARGE SCALE GENOMIC DNA]</scope>
    <source>
        <strain evidence="2">M4</strain>
    </source>
</reference>